<gene>
    <name evidence="2" type="ORF">TVAG_135960</name>
</gene>
<accession>A2DJ78</accession>
<dbReference type="VEuPathDB" id="TrichDB:TVAG_135960"/>
<dbReference type="InParanoid" id="A2DJ78"/>
<evidence type="ECO:0000313" key="2">
    <source>
        <dbReference type="EMBL" id="EAY19465.1"/>
    </source>
</evidence>
<dbReference type="Gene3D" id="1.25.10.10">
    <property type="entry name" value="Leucine-rich Repeat Variant"/>
    <property type="match status" value="1"/>
</dbReference>
<name>A2DJ78_TRIV3</name>
<dbReference type="Proteomes" id="UP000001542">
    <property type="component" value="Unassembled WGS sequence"/>
</dbReference>
<dbReference type="EMBL" id="DS113207">
    <property type="protein sequence ID" value="EAY19465.1"/>
    <property type="molecule type" value="Genomic_DNA"/>
</dbReference>
<dbReference type="AlphaFoldDB" id="A2DJ78"/>
<dbReference type="InterPro" id="IPR016024">
    <property type="entry name" value="ARM-type_fold"/>
</dbReference>
<reference evidence="2" key="2">
    <citation type="journal article" date="2007" name="Science">
        <title>Draft genome sequence of the sexually transmitted pathogen Trichomonas vaginalis.</title>
        <authorList>
            <person name="Carlton J.M."/>
            <person name="Hirt R.P."/>
            <person name="Silva J.C."/>
            <person name="Delcher A.L."/>
            <person name="Schatz M."/>
            <person name="Zhao Q."/>
            <person name="Wortman J.R."/>
            <person name="Bidwell S.L."/>
            <person name="Alsmark U.C.M."/>
            <person name="Besteiro S."/>
            <person name="Sicheritz-Ponten T."/>
            <person name="Noel C.J."/>
            <person name="Dacks J.B."/>
            <person name="Foster P.G."/>
            <person name="Simillion C."/>
            <person name="Van de Peer Y."/>
            <person name="Miranda-Saavedra D."/>
            <person name="Barton G.J."/>
            <person name="Westrop G.D."/>
            <person name="Mueller S."/>
            <person name="Dessi D."/>
            <person name="Fiori P.L."/>
            <person name="Ren Q."/>
            <person name="Paulsen I."/>
            <person name="Zhang H."/>
            <person name="Bastida-Corcuera F.D."/>
            <person name="Simoes-Barbosa A."/>
            <person name="Brown M.T."/>
            <person name="Hayes R.D."/>
            <person name="Mukherjee M."/>
            <person name="Okumura C.Y."/>
            <person name="Schneider R."/>
            <person name="Smith A.J."/>
            <person name="Vanacova S."/>
            <person name="Villalvazo M."/>
            <person name="Haas B.J."/>
            <person name="Pertea M."/>
            <person name="Feldblyum T.V."/>
            <person name="Utterback T.R."/>
            <person name="Shu C.L."/>
            <person name="Osoegawa K."/>
            <person name="de Jong P.J."/>
            <person name="Hrdy I."/>
            <person name="Horvathova L."/>
            <person name="Zubacova Z."/>
            <person name="Dolezal P."/>
            <person name="Malik S.B."/>
            <person name="Logsdon J.M. Jr."/>
            <person name="Henze K."/>
            <person name="Gupta A."/>
            <person name="Wang C.C."/>
            <person name="Dunne R.L."/>
            <person name="Upcroft J.A."/>
            <person name="Upcroft P."/>
            <person name="White O."/>
            <person name="Salzberg S.L."/>
            <person name="Tang P."/>
            <person name="Chiu C.-H."/>
            <person name="Lee Y.-S."/>
            <person name="Embley T.M."/>
            <person name="Coombs G.H."/>
            <person name="Mottram J.C."/>
            <person name="Tachezy J."/>
            <person name="Fraser-Liggett C.M."/>
            <person name="Johnson P.J."/>
        </authorList>
    </citation>
    <scope>NUCLEOTIDE SEQUENCE [LARGE SCALE GENOMIC DNA]</scope>
    <source>
        <strain evidence="2">G3</strain>
    </source>
</reference>
<reference evidence="2" key="1">
    <citation type="submission" date="2006-10" db="EMBL/GenBank/DDBJ databases">
        <authorList>
            <person name="Amadeo P."/>
            <person name="Zhao Q."/>
            <person name="Wortman J."/>
            <person name="Fraser-Liggett C."/>
            <person name="Carlton J."/>
        </authorList>
    </citation>
    <scope>NUCLEOTIDE SEQUENCE</scope>
    <source>
        <strain evidence="2">G3</strain>
    </source>
</reference>
<dbReference type="InterPro" id="IPR011989">
    <property type="entry name" value="ARM-like"/>
</dbReference>
<dbReference type="SMR" id="A2DJ78"/>
<evidence type="ECO:0000313" key="3">
    <source>
        <dbReference type="Proteomes" id="UP000001542"/>
    </source>
</evidence>
<proteinExistence type="predicted"/>
<sequence>MNDYKNLQEDDQNEVDNTDQKEQEFIVDSDALFMSDIEQIDLYNTQADFLSEMKVLEHIIELFKEGRHIPKEVFPYPLFFDCISNYLANSELQNFYPAIVVTNSVIHDSNQEEIVPIFENTQCYRQLIDIFLNSIDYYDEIIQTFTILIQKKEISDFLIEKGVFDRIDIVFNEEGLMTTERLFFSVQFLAQLTKTISVEDVGHINAMAAYFVLQLDPEVNGLTILDQCAIGLSNFFQMDLKKETRGVAIQYDIVPRLLNIINKFGPSIDEMSVNLTNTALFIFQSIFYYPTKKLLESLDDYPDYLFTLINCARHFDQEVAKKGISILANLMLDGLIEDEEINNSEIPLVLQFSFEDGNYKLKLAALSLASAIIQECEPETIKNLFNPVIVQKFVETMIYDKRIDYKNVLISIQTLLHKADLSGILDPVVECFQTEEFNEYLHEIDDNCDDEKLSELIMEIVRALHFDEE</sequence>
<dbReference type="VEuPathDB" id="TrichDB:TVAGG3_0544170"/>
<keyword evidence="3" id="KW-1185">Reference proteome</keyword>
<dbReference type="KEGG" id="tva:5465003"/>
<evidence type="ECO:0000256" key="1">
    <source>
        <dbReference type="SAM" id="MobiDB-lite"/>
    </source>
</evidence>
<dbReference type="RefSeq" id="XP_001580451.1">
    <property type="nucleotide sequence ID" value="XM_001580401.1"/>
</dbReference>
<dbReference type="SUPFAM" id="SSF48371">
    <property type="entry name" value="ARM repeat"/>
    <property type="match status" value="1"/>
</dbReference>
<organism evidence="2 3">
    <name type="scientific">Trichomonas vaginalis (strain ATCC PRA-98 / G3)</name>
    <dbReference type="NCBI Taxonomy" id="412133"/>
    <lineage>
        <taxon>Eukaryota</taxon>
        <taxon>Metamonada</taxon>
        <taxon>Parabasalia</taxon>
        <taxon>Trichomonadida</taxon>
        <taxon>Trichomonadidae</taxon>
        <taxon>Trichomonas</taxon>
    </lineage>
</organism>
<feature type="region of interest" description="Disordered" evidence="1">
    <location>
        <begin position="1"/>
        <end position="21"/>
    </location>
</feature>
<protein>
    <submittedName>
        <fullName evidence="2">Uncharacterized protein</fullName>
    </submittedName>
</protein>